<dbReference type="PROSITE" id="PS51198">
    <property type="entry name" value="UVRD_HELICASE_ATP_BIND"/>
    <property type="match status" value="1"/>
</dbReference>
<name>A0A6N7F2D6_9GAMM</name>
<dbReference type="Pfam" id="PF13361">
    <property type="entry name" value="UvrD_C"/>
    <property type="match status" value="1"/>
</dbReference>
<dbReference type="GO" id="GO:0000725">
    <property type="term" value="P:recombinational repair"/>
    <property type="evidence" value="ECO:0007669"/>
    <property type="project" value="TreeGrafter"/>
</dbReference>
<comment type="caution">
    <text evidence="13">The sequence shown here is derived from an EMBL/GenBank/DDBJ whole genome shotgun (WGS) entry which is preliminary data.</text>
</comment>
<dbReference type="EMBL" id="WHNW01000014">
    <property type="protein sequence ID" value="MPV86958.1"/>
    <property type="molecule type" value="Genomic_DNA"/>
</dbReference>
<comment type="catalytic activity">
    <reaction evidence="7">
        <text>Couples ATP hydrolysis with the unwinding of duplex DNA by translocating in the 3'-5' direction.</text>
        <dbReference type="EC" id="5.6.2.4"/>
    </reaction>
</comment>
<gene>
    <name evidence="13" type="ORF">GCU85_09495</name>
</gene>
<dbReference type="InterPro" id="IPR027417">
    <property type="entry name" value="P-loop_NTPase"/>
</dbReference>
<feature type="domain" description="UvrD-like helicase C-terminal" evidence="12">
    <location>
        <begin position="273"/>
        <end position="552"/>
    </location>
</feature>
<comment type="similarity">
    <text evidence="1">Belongs to the helicase family. UvrD subfamily.</text>
</comment>
<dbReference type="EC" id="5.6.2.4" evidence="8"/>
<dbReference type="GO" id="GO:0005524">
    <property type="term" value="F:ATP binding"/>
    <property type="evidence" value="ECO:0007669"/>
    <property type="project" value="UniProtKB-UniRule"/>
</dbReference>
<keyword evidence="2 10" id="KW-0547">Nucleotide-binding</keyword>
<dbReference type="PANTHER" id="PTHR11070">
    <property type="entry name" value="UVRD / RECB / PCRA DNA HELICASE FAMILY MEMBER"/>
    <property type="match status" value="1"/>
</dbReference>
<keyword evidence="6" id="KW-0413">Isomerase</keyword>
<accession>A0A6N7F2D6</accession>
<feature type="domain" description="UvrD-like helicase ATP-binding" evidence="11">
    <location>
        <begin position="5"/>
        <end position="272"/>
    </location>
</feature>
<keyword evidence="14" id="KW-1185">Reference proteome</keyword>
<dbReference type="InterPro" id="IPR000212">
    <property type="entry name" value="DNA_helicase_UvrD/REP"/>
</dbReference>
<keyword evidence="3 10" id="KW-0378">Hydrolase</keyword>
<dbReference type="Gene3D" id="1.10.486.10">
    <property type="entry name" value="PCRA, domain 4"/>
    <property type="match status" value="1"/>
</dbReference>
<dbReference type="Pfam" id="PF00580">
    <property type="entry name" value="UvrD-helicase"/>
    <property type="match status" value="1"/>
</dbReference>
<feature type="binding site" evidence="10">
    <location>
        <begin position="26"/>
        <end position="33"/>
    </location>
    <ligand>
        <name>ATP</name>
        <dbReference type="ChEBI" id="CHEBI:30616"/>
    </ligand>
</feature>
<dbReference type="GO" id="GO:0043138">
    <property type="term" value="F:3'-5' DNA helicase activity"/>
    <property type="evidence" value="ECO:0007669"/>
    <property type="project" value="UniProtKB-EC"/>
</dbReference>
<evidence type="ECO:0000259" key="12">
    <source>
        <dbReference type="PROSITE" id="PS51217"/>
    </source>
</evidence>
<evidence type="ECO:0000256" key="10">
    <source>
        <dbReference type="PROSITE-ProRule" id="PRU00560"/>
    </source>
</evidence>
<protein>
    <recommendedName>
        <fullName evidence="8">DNA 3'-5' helicase</fullName>
        <ecNumber evidence="8">5.6.2.4</ecNumber>
    </recommendedName>
</protein>
<dbReference type="InParanoid" id="A0A6N7F2D6"/>
<dbReference type="GO" id="GO:0005829">
    <property type="term" value="C:cytosol"/>
    <property type="evidence" value="ECO:0007669"/>
    <property type="project" value="TreeGrafter"/>
</dbReference>
<evidence type="ECO:0000313" key="14">
    <source>
        <dbReference type="Proteomes" id="UP000471298"/>
    </source>
</evidence>
<dbReference type="PANTHER" id="PTHR11070:SF64">
    <property type="entry name" value="ATP-DEPENDENT DNA HELICASE REP"/>
    <property type="match status" value="1"/>
</dbReference>
<organism evidence="13 14">
    <name type="scientific">Ostreibacterium oceani</name>
    <dbReference type="NCBI Taxonomy" id="2654998"/>
    <lineage>
        <taxon>Bacteria</taxon>
        <taxon>Pseudomonadati</taxon>
        <taxon>Pseudomonadota</taxon>
        <taxon>Gammaproteobacteria</taxon>
        <taxon>Cardiobacteriales</taxon>
        <taxon>Ostreibacteriaceae</taxon>
        <taxon>Ostreibacterium</taxon>
    </lineage>
</organism>
<evidence type="ECO:0000256" key="6">
    <source>
        <dbReference type="ARBA" id="ARBA00023235"/>
    </source>
</evidence>
<dbReference type="SUPFAM" id="SSF52540">
    <property type="entry name" value="P-loop containing nucleoside triphosphate hydrolases"/>
    <property type="match status" value="1"/>
</dbReference>
<keyword evidence="5 10" id="KW-0067">ATP-binding</keyword>
<evidence type="ECO:0000256" key="9">
    <source>
        <dbReference type="ARBA" id="ARBA00048988"/>
    </source>
</evidence>
<comment type="catalytic activity">
    <reaction evidence="9">
        <text>ATP + H2O = ADP + phosphate + H(+)</text>
        <dbReference type="Rhea" id="RHEA:13065"/>
        <dbReference type="ChEBI" id="CHEBI:15377"/>
        <dbReference type="ChEBI" id="CHEBI:15378"/>
        <dbReference type="ChEBI" id="CHEBI:30616"/>
        <dbReference type="ChEBI" id="CHEBI:43474"/>
        <dbReference type="ChEBI" id="CHEBI:456216"/>
        <dbReference type="EC" id="5.6.2.4"/>
    </reaction>
</comment>
<dbReference type="PROSITE" id="PS51217">
    <property type="entry name" value="UVRD_HELICASE_CTER"/>
    <property type="match status" value="1"/>
</dbReference>
<evidence type="ECO:0000256" key="1">
    <source>
        <dbReference type="ARBA" id="ARBA00009922"/>
    </source>
</evidence>
<sequence length="664" mass="75581">MKPTKSLNPQQLAAVHYISGPVLVLAGAGSGKTGVITEKINYLIKTCGYKANQVVAITFTNKAAQEMKKRASEKLDKAQRKGLWVSTFHTLGLRILKEDGHHVGLSKSFSIFDQRDCLSILKDITQLDDKTLKTVQSQLSQCKNDILNKGEFTDEIRRIAQHYNQHLLALNAVDFDDLIGHCLTLFAEQPAVLAKWRQRIRYLLVDEYQDTNAAQYQLIKDLAGLSGQFTAVGDDDQSIYSWRGAEAENLLLLANDFPTLEVIKLEQNYRCDRRILSASNAVIANNSHLFEKTLWSEINRGDKIRVIACQDETEEAQTVVTQLLAHHSRHATKLTDYAILYRGNYQSRAIEKQLRLQRVPYVINGSTSFFEHAEIRDLIAYLRVIANPDDQRAFARIINTPKREIGTVTLQKLSEYARQRGVAMLPACLEMGLTEVVSKKSQETLYTFAKWLMSLHEKSERGESPRQLLDWVIGDTEYIDYVKALHGRGGEKRVELIAELQDWISRLQDHEEINDLSDVVQRMLLLDMLEQQAENNELQPAVSLMTLHSAKGLEFPCVFVVGLEEGLLPHHNCVEEDALVEEERRLLYVGMTRAQYQLWLTLAKHRQIGGNRIETTASRFLSELPYEEIVWEGINEPDLSPEEKQEKLDSMFDELLAMVGDADE</sequence>
<dbReference type="GO" id="GO:0003677">
    <property type="term" value="F:DNA binding"/>
    <property type="evidence" value="ECO:0007669"/>
    <property type="project" value="InterPro"/>
</dbReference>
<evidence type="ECO:0000256" key="4">
    <source>
        <dbReference type="ARBA" id="ARBA00022806"/>
    </source>
</evidence>
<evidence type="ECO:0000256" key="5">
    <source>
        <dbReference type="ARBA" id="ARBA00022840"/>
    </source>
</evidence>
<evidence type="ECO:0000256" key="3">
    <source>
        <dbReference type="ARBA" id="ARBA00022801"/>
    </source>
</evidence>
<evidence type="ECO:0000256" key="2">
    <source>
        <dbReference type="ARBA" id="ARBA00022741"/>
    </source>
</evidence>
<dbReference type="RefSeq" id="WP_152810944.1">
    <property type="nucleotide sequence ID" value="NZ_WHNW01000014.1"/>
</dbReference>
<dbReference type="Proteomes" id="UP000471298">
    <property type="component" value="Unassembled WGS sequence"/>
</dbReference>
<dbReference type="Gene3D" id="1.10.10.160">
    <property type="match status" value="1"/>
</dbReference>
<proteinExistence type="inferred from homology"/>
<evidence type="ECO:0000256" key="8">
    <source>
        <dbReference type="ARBA" id="ARBA00034808"/>
    </source>
</evidence>
<dbReference type="FunCoup" id="A0A6N7F2D6">
    <property type="interactions" value="164"/>
</dbReference>
<dbReference type="Gene3D" id="3.40.50.300">
    <property type="entry name" value="P-loop containing nucleotide triphosphate hydrolases"/>
    <property type="match status" value="2"/>
</dbReference>
<dbReference type="CDD" id="cd17932">
    <property type="entry name" value="DEXQc_UvrD"/>
    <property type="match status" value="1"/>
</dbReference>
<dbReference type="InterPro" id="IPR014016">
    <property type="entry name" value="UvrD-like_ATP-bd"/>
</dbReference>
<dbReference type="InterPro" id="IPR013986">
    <property type="entry name" value="DExx_box_DNA_helicase_dom_sf"/>
</dbReference>
<dbReference type="InterPro" id="IPR014017">
    <property type="entry name" value="DNA_helicase_UvrD-like_C"/>
</dbReference>
<dbReference type="CDD" id="cd18807">
    <property type="entry name" value="SF1_C_UvrD"/>
    <property type="match status" value="1"/>
</dbReference>
<dbReference type="GO" id="GO:0016787">
    <property type="term" value="F:hydrolase activity"/>
    <property type="evidence" value="ECO:0007669"/>
    <property type="project" value="UniProtKB-UniRule"/>
</dbReference>
<evidence type="ECO:0000313" key="13">
    <source>
        <dbReference type="EMBL" id="MPV86958.1"/>
    </source>
</evidence>
<evidence type="ECO:0000256" key="7">
    <source>
        <dbReference type="ARBA" id="ARBA00034617"/>
    </source>
</evidence>
<evidence type="ECO:0000259" key="11">
    <source>
        <dbReference type="PROSITE" id="PS51198"/>
    </source>
</evidence>
<reference evidence="13 14" key="1">
    <citation type="submission" date="2019-10" db="EMBL/GenBank/DDBJ databases">
        <title>Cardiobacteriales fam. a chemoheterotrophic member of the order Cardiobacteriales, and proposal of Cardiobacteriales fam. nov.</title>
        <authorList>
            <person name="Wang C."/>
        </authorList>
    </citation>
    <scope>NUCLEOTIDE SEQUENCE [LARGE SCALE GENOMIC DNA]</scope>
    <source>
        <strain evidence="13 14">ML27</strain>
    </source>
</reference>
<dbReference type="AlphaFoldDB" id="A0A6N7F2D6"/>
<keyword evidence="4 10" id="KW-0347">Helicase</keyword>